<accession>A0A074JNI1</accession>
<protein>
    <submittedName>
        <fullName evidence="1">Uncharacterized protein</fullName>
    </submittedName>
</protein>
<gene>
    <name evidence="1" type="ORF">DT23_05345</name>
</gene>
<dbReference type="Proteomes" id="UP000027471">
    <property type="component" value="Unassembled WGS sequence"/>
</dbReference>
<keyword evidence="2" id="KW-1185">Reference proteome</keyword>
<reference evidence="1 2" key="1">
    <citation type="journal article" date="2015" name="Antonie Van Leeuwenhoek">
        <title>Thioclava indica sp. nov., isolated from surface seawater of the Indian Ocean.</title>
        <authorList>
            <person name="Liu Y."/>
            <person name="Lai Q."/>
            <person name="Du J."/>
            <person name="Xu H."/>
            <person name="Jiang L."/>
            <person name="Shao Z."/>
        </authorList>
    </citation>
    <scope>NUCLEOTIDE SEQUENCE [LARGE SCALE GENOMIC DNA]</scope>
    <source>
        <strain evidence="1 2">DT23-4</strain>
    </source>
</reference>
<comment type="caution">
    <text evidence="1">The sequence shown here is derived from an EMBL/GenBank/DDBJ whole genome shotgun (WGS) entry which is preliminary data.</text>
</comment>
<evidence type="ECO:0000313" key="1">
    <source>
        <dbReference type="EMBL" id="KEO57495.1"/>
    </source>
</evidence>
<evidence type="ECO:0000313" key="2">
    <source>
        <dbReference type="Proteomes" id="UP000027471"/>
    </source>
</evidence>
<proteinExistence type="predicted"/>
<dbReference type="AlphaFoldDB" id="A0A074JNI1"/>
<name>A0A074JNI1_9RHOB</name>
<organism evidence="1 2">
    <name type="scientific">Thioclava indica</name>
    <dbReference type="NCBI Taxonomy" id="1353528"/>
    <lineage>
        <taxon>Bacteria</taxon>
        <taxon>Pseudomonadati</taxon>
        <taxon>Pseudomonadota</taxon>
        <taxon>Alphaproteobacteria</taxon>
        <taxon>Rhodobacterales</taxon>
        <taxon>Paracoccaceae</taxon>
        <taxon>Thioclava</taxon>
    </lineage>
</organism>
<dbReference type="EMBL" id="AUNB01000040">
    <property type="protein sequence ID" value="KEO57495.1"/>
    <property type="molecule type" value="Genomic_DNA"/>
</dbReference>
<sequence length="70" mass="8224">MIYGLMPGWQRGAMRHGWLAIRSTLEQLFAVCWGRNWCATLIFQTSETCGQRKRQVLRWPTEAKTRSVPR</sequence>